<feature type="domain" description="BHLH" evidence="8">
    <location>
        <begin position="37"/>
        <end position="90"/>
    </location>
</feature>
<dbReference type="EMBL" id="QJKJ01016945">
    <property type="protein sequence ID" value="RDX60321.1"/>
    <property type="molecule type" value="Genomic_DNA"/>
</dbReference>
<evidence type="ECO:0000256" key="2">
    <source>
        <dbReference type="ARBA" id="ARBA00023015"/>
    </source>
</evidence>
<name>A0A371E2P9_MUCPR</name>
<keyword evidence="2" id="KW-0805">Transcription regulation</keyword>
<dbReference type="Gene3D" id="4.10.280.10">
    <property type="entry name" value="Helix-loop-helix DNA-binding domain"/>
    <property type="match status" value="1"/>
</dbReference>
<dbReference type="AlphaFoldDB" id="A0A371E2P9"/>
<evidence type="ECO:0000313" key="10">
    <source>
        <dbReference type="Proteomes" id="UP000257109"/>
    </source>
</evidence>
<keyword evidence="4" id="KW-0804">Transcription</keyword>
<dbReference type="GO" id="GO:0003677">
    <property type="term" value="F:DNA binding"/>
    <property type="evidence" value="ECO:0007669"/>
    <property type="project" value="UniProtKB-KW"/>
</dbReference>
<evidence type="ECO:0000256" key="7">
    <source>
        <dbReference type="SAM" id="MobiDB-lite"/>
    </source>
</evidence>
<dbReference type="STRING" id="157652.A0A371E2P9"/>
<dbReference type="Proteomes" id="UP000257109">
    <property type="component" value="Unassembled WGS sequence"/>
</dbReference>
<evidence type="ECO:0000256" key="3">
    <source>
        <dbReference type="ARBA" id="ARBA00023125"/>
    </source>
</evidence>
<evidence type="ECO:0000313" key="9">
    <source>
        <dbReference type="EMBL" id="RDX60321.1"/>
    </source>
</evidence>
<keyword evidence="3" id="KW-0238">DNA-binding</keyword>
<reference evidence="9" key="1">
    <citation type="submission" date="2018-05" db="EMBL/GenBank/DDBJ databases">
        <title>Draft genome of Mucuna pruriens seed.</title>
        <authorList>
            <person name="Nnadi N.E."/>
            <person name="Vos R."/>
            <person name="Hasami M.H."/>
            <person name="Devisetty U.K."/>
            <person name="Aguiy J.C."/>
        </authorList>
    </citation>
    <scope>NUCLEOTIDE SEQUENCE [LARGE SCALE GENOMIC DNA]</scope>
    <source>
        <strain evidence="9">JCA_2017</strain>
    </source>
</reference>
<dbReference type="PANTHER" id="PTHR47075">
    <property type="entry name" value="TRANSCRIPTION FACTOR BHLH47"/>
    <property type="match status" value="1"/>
</dbReference>
<keyword evidence="6" id="KW-0175">Coiled coil</keyword>
<sequence>MVSESETLAPVVQKVNTLEETSRKRSCPGKKKQGKVPKRVHKAEREKMKREHFNDLFLALANALGVIDLNEQSNGKASILKEATRLLNDLLSQIETLKKDSASLLSETHYVTMEKNEVVEENSALKSQIEKLKGEIKARVAQFRPDMNVPHPLELQQPEKATKFPGESLQLYTIEPTLQQGHAVLVVPLSHHHQEDALSAHNVAELTPKPTSTISKPHARYPTPMDSWSLQLLAEQQTSSVNKLATSLLKGPSDTIGDAAAATARGDSGGPACAWSFSFYEVG</sequence>
<dbReference type="PROSITE" id="PS50888">
    <property type="entry name" value="BHLH"/>
    <property type="match status" value="1"/>
</dbReference>
<dbReference type="InterPro" id="IPR011598">
    <property type="entry name" value="bHLH_dom"/>
</dbReference>
<keyword evidence="5" id="KW-0539">Nucleus</keyword>
<comment type="caution">
    <text evidence="9">The sequence shown here is derived from an EMBL/GenBank/DDBJ whole genome shotgun (WGS) entry which is preliminary data.</text>
</comment>
<accession>A0A371E2P9</accession>
<evidence type="ECO:0000256" key="6">
    <source>
        <dbReference type="SAM" id="Coils"/>
    </source>
</evidence>
<evidence type="ECO:0000256" key="4">
    <source>
        <dbReference type="ARBA" id="ARBA00023163"/>
    </source>
</evidence>
<feature type="compositionally biased region" description="Basic residues" evidence="7">
    <location>
        <begin position="24"/>
        <end position="41"/>
    </location>
</feature>
<gene>
    <name evidence="9" type="primary">BHLH47</name>
    <name evidence="9" type="ORF">CR513_61543</name>
</gene>
<dbReference type="PANTHER" id="PTHR47075:SF9">
    <property type="entry name" value="TRANSCRIPTION FACTOR BHLH47"/>
    <property type="match status" value="1"/>
</dbReference>
<keyword evidence="10" id="KW-1185">Reference proteome</keyword>
<feature type="non-terminal residue" evidence="9">
    <location>
        <position position="1"/>
    </location>
</feature>
<feature type="coiled-coil region" evidence="6">
    <location>
        <begin position="80"/>
        <end position="135"/>
    </location>
</feature>
<evidence type="ECO:0000256" key="5">
    <source>
        <dbReference type="ARBA" id="ARBA00023242"/>
    </source>
</evidence>
<feature type="region of interest" description="Disordered" evidence="7">
    <location>
        <begin position="15"/>
        <end position="41"/>
    </location>
</feature>
<dbReference type="Pfam" id="PF23177">
    <property type="entry name" value="bHLH_IRO3"/>
    <property type="match status" value="1"/>
</dbReference>
<dbReference type="InterPro" id="IPR036638">
    <property type="entry name" value="HLH_DNA-bd_sf"/>
</dbReference>
<evidence type="ECO:0000256" key="1">
    <source>
        <dbReference type="ARBA" id="ARBA00004123"/>
    </source>
</evidence>
<protein>
    <submittedName>
        <fullName evidence="9">Transcription factor bHLH47</fullName>
    </submittedName>
</protein>
<dbReference type="SUPFAM" id="SSF47459">
    <property type="entry name" value="HLH, helix-loop-helix DNA-binding domain"/>
    <property type="match status" value="1"/>
</dbReference>
<dbReference type="GO" id="GO:0046983">
    <property type="term" value="F:protein dimerization activity"/>
    <property type="evidence" value="ECO:0007669"/>
    <property type="project" value="InterPro"/>
</dbReference>
<dbReference type="GO" id="GO:0005634">
    <property type="term" value="C:nucleus"/>
    <property type="evidence" value="ECO:0007669"/>
    <property type="project" value="UniProtKB-SubCell"/>
</dbReference>
<comment type="subcellular location">
    <subcellularLocation>
        <location evidence="1">Nucleus</location>
    </subcellularLocation>
</comment>
<organism evidence="9 10">
    <name type="scientific">Mucuna pruriens</name>
    <name type="common">Velvet bean</name>
    <name type="synonym">Dolichos pruriens</name>
    <dbReference type="NCBI Taxonomy" id="157652"/>
    <lineage>
        <taxon>Eukaryota</taxon>
        <taxon>Viridiplantae</taxon>
        <taxon>Streptophyta</taxon>
        <taxon>Embryophyta</taxon>
        <taxon>Tracheophyta</taxon>
        <taxon>Spermatophyta</taxon>
        <taxon>Magnoliopsida</taxon>
        <taxon>eudicotyledons</taxon>
        <taxon>Gunneridae</taxon>
        <taxon>Pentapetalae</taxon>
        <taxon>rosids</taxon>
        <taxon>fabids</taxon>
        <taxon>Fabales</taxon>
        <taxon>Fabaceae</taxon>
        <taxon>Papilionoideae</taxon>
        <taxon>50 kb inversion clade</taxon>
        <taxon>NPAAA clade</taxon>
        <taxon>indigoferoid/millettioid clade</taxon>
        <taxon>Phaseoleae</taxon>
        <taxon>Mucuna</taxon>
    </lineage>
</organism>
<dbReference type="OrthoDB" id="1931098at2759"/>
<dbReference type="InterPro" id="IPR057075">
    <property type="entry name" value="bHLH_IRO3"/>
</dbReference>
<proteinExistence type="predicted"/>
<evidence type="ECO:0000259" key="8">
    <source>
        <dbReference type="PROSITE" id="PS50888"/>
    </source>
</evidence>